<dbReference type="Pfam" id="PF13469">
    <property type="entry name" value="Sulfotransfer_3"/>
    <property type="match status" value="1"/>
</dbReference>
<dbReference type="InterPro" id="IPR027417">
    <property type="entry name" value="P-loop_NTPase"/>
</dbReference>
<evidence type="ECO:0000313" key="2">
    <source>
        <dbReference type="Proteomes" id="UP001232992"/>
    </source>
</evidence>
<organism evidence="1 2">
    <name type="scientific">Roseofilum casamattae BLCC-M143</name>
    <dbReference type="NCBI Taxonomy" id="3022442"/>
    <lineage>
        <taxon>Bacteria</taxon>
        <taxon>Bacillati</taxon>
        <taxon>Cyanobacteriota</taxon>
        <taxon>Cyanophyceae</taxon>
        <taxon>Desertifilales</taxon>
        <taxon>Desertifilaceae</taxon>
        <taxon>Roseofilum</taxon>
        <taxon>Roseofilum casamattae</taxon>
    </lineage>
</organism>
<reference evidence="1 2" key="1">
    <citation type="submission" date="2023-01" db="EMBL/GenBank/DDBJ databases">
        <title>Novel diversity within Roseofilum (Cyanobacteria; Desertifilaceae) from marine benthic mats with descriptions of four novel species.</title>
        <authorList>
            <person name="Wang Y."/>
            <person name="Berthold D.E."/>
            <person name="Hu J."/>
            <person name="Lefler F.W."/>
            <person name="Laughinghouse H.D. IV."/>
        </authorList>
    </citation>
    <scope>NUCLEOTIDE SEQUENCE [LARGE SCALE GENOMIC DNA]</scope>
    <source>
        <strain evidence="1 2">BLCC-M143</strain>
    </source>
</reference>
<proteinExistence type="predicted"/>
<dbReference type="RefSeq" id="WP_283757813.1">
    <property type="nucleotide sequence ID" value="NZ_JAQOSQ010000006.1"/>
</dbReference>
<dbReference type="Proteomes" id="UP001232992">
    <property type="component" value="Unassembled WGS sequence"/>
</dbReference>
<sequence>MMMAQKKVLFIIGAGHCGSSLLALILGSHSHCFSAGELSNLPNRYRKGLYIDCVNCNSEFWDSTFGESGLKQLSIGLGDTRATPYIPLKLEKAVREFLGQDRIFRPYSVLLSNVRKDVLIDASKYYLWVDRKTQTKEFTSGAVRPYLLHLMRDGRAVVNSYLRKYPDKDISEFTQEWMEKTKQRQAFYNTFDRGEKIQVAYEALASDPQTIVTEICQFLGIEFAPDMLNYWKYPHHDISGNDGTYSLVRRYNQQQALAKIEQTHGDYYKKMDLGIRLDLRWKTELSPEKLEAFNRVAGKFNQAYAWE</sequence>
<accession>A0ABT7BXZ9</accession>
<keyword evidence="2" id="KW-1185">Reference proteome</keyword>
<comment type="caution">
    <text evidence="1">The sequence shown here is derived from an EMBL/GenBank/DDBJ whole genome shotgun (WGS) entry which is preliminary data.</text>
</comment>
<evidence type="ECO:0000313" key="1">
    <source>
        <dbReference type="EMBL" id="MDJ1183158.1"/>
    </source>
</evidence>
<protein>
    <submittedName>
        <fullName evidence="1">Sulfotransferase</fullName>
    </submittedName>
</protein>
<name>A0ABT7BXZ9_9CYAN</name>
<gene>
    <name evidence="1" type="ORF">PMH09_08115</name>
</gene>
<dbReference type="Gene3D" id="3.40.50.300">
    <property type="entry name" value="P-loop containing nucleotide triphosphate hydrolases"/>
    <property type="match status" value="1"/>
</dbReference>
<dbReference type="EMBL" id="JAQOSQ010000006">
    <property type="protein sequence ID" value="MDJ1183158.1"/>
    <property type="molecule type" value="Genomic_DNA"/>
</dbReference>
<dbReference type="SUPFAM" id="SSF52540">
    <property type="entry name" value="P-loop containing nucleoside triphosphate hydrolases"/>
    <property type="match status" value="1"/>
</dbReference>